<keyword evidence="9" id="KW-1133">Transmembrane helix</keyword>
<evidence type="ECO:0000256" key="9">
    <source>
        <dbReference type="SAM" id="Phobius"/>
    </source>
</evidence>
<dbReference type="Gene3D" id="3.30.565.10">
    <property type="entry name" value="Histidine kinase-like ATPase, C-terminal domain"/>
    <property type="match status" value="1"/>
</dbReference>
<accession>A0AAW8ERR7</accession>
<dbReference type="PANTHER" id="PTHR24421">
    <property type="entry name" value="NITRATE/NITRITE SENSOR PROTEIN NARX-RELATED"/>
    <property type="match status" value="1"/>
</dbReference>
<proteinExistence type="predicted"/>
<keyword evidence="8" id="KW-0902">Two-component regulatory system</keyword>
<dbReference type="InterPro" id="IPR036890">
    <property type="entry name" value="HATPase_C_sf"/>
</dbReference>
<dbReference type="GO" id="GO:0046983">
    <property type="term" value="F:protein dimerization activity"/>
    <property type="evidence" value="ECO:0007669"/>
    <property type="project" value="InterPro"/>
</dbReference>
<feature type="transmembrane region" description="Helical" evidence="9">
    <location>
        <begin position="43"/>
        <end position="62"/>
    </location>
</feature>
<comment type="catalytic activity">
    <reaction evidence="1">
        <text>ATP + protein L-histidine = ADP + protein N-phospho-L-histidine.</text>
        <dbReference type="EC" id="2.7.13.3"/>
    </reaction>
</comment>
<dbReference type="GO" id="GO:0016020">
    <property type="term" value="C:membrane"/>
    <property type="evidence" value="ECO:0007669"/>
    <property type="project" value="InterPro"/>
</dbReference>
<feature type="transmembrane region" description="Helical" evidence="9">
    <location>
        <begin position="143"/>
        <end position="161"/>
    </location>
</feature>
<evidence type="ECO:0000256" key="6">
    <source>
        <dbReference type="ARBA" id="ARBA00022777"/>
    </source>
</evidence>
<evidence type="ECO:0000313" key="12">
    <source>
        <dbReference type="Proteomes" id="UP001244427"/>
    </source>
</evidence>
<organism evidence="11 12">
    <name type="scientific">Microbacterium natoriense</name>
    <dbReference type="NCBI Taxonomy" id="284570"/>
    <lineage>
        <taxon>Bacteria</taxon>
        <taxon>Bacillati</taxon>
        <taxon>Actinomycetota</taxon>
        <taxon>Actinomycetes</taxon>
        <taxon>Micrococcales</taxon>
        <taxon>Microbacteriaceae</taxon>
        <taxon>Microbacterium</taxon>
    </lineage>
</organism>
<evidence type="ECO:0000256" key="7">
    <source>
        <dbReference type="ARBA" id="ARBA00022840"/>
    </source>
</evidence>
<keyword evidence="12" id="KW-1185">Reference proteome</keyword>
<keyword evidence="9" id="KW-0812">Transmembrane</keyword>
<keyword evidence="4 11" id="KW-0808">Transferase</keyword>
<name>A0AAW8ERR7_9MICO</name>
<protein>
    <recommendedName>
        <fullName evidence="2">histidine kinase</fullName>
        <ecNumber evidence="2">2.7.13.3</ecNumber>
    </recommendedName>
</protein>
<evidence type="ECO:0000256" key="4">
    <source>
        <dbReference type="ARBA" id="ARBA00022679"/>
    </source>
</evidence>
<feature type="domain" description="Signal transduction histidine kinase subgroup 3 dimerisation and phosphoacceptor" evidence="10">
    <location>
        <begin position="210"/>
        <end position="276"/>
    </location>
</feature>
<keyword evidence="6 11" id="KW-0418">Kinase</keyword>
<evidence type="ECO:0000259" key="10">
    <source>
        <dbReference type="Pfam" id="PF07730"/>
    </source>
</evidence>
<feature type="transmembrane region" description="Helical" evidence="9">
    <location>
        <begin position="104"/>
        <end position="123"/>
    </location>
</feature>
<keyword evidence="7" id="KW-0067">ATP-binding</keyword>
<dbReference type="PANTHER" id="PTHR24421:SF10">
    <property type="entry name" value="NITRATE_NITRITE SENSOR PROTEIN NARQ"/>
    <property type="match status" value="1"/>
</dbReference>
<feature type="transmembrane region" description="Helical" evidence="9">
    <location>
        <begin position="74"/>
        <end position="97"/>
    </location>
</feature>
<keyword evidence="9" id="KW-0472">Membrane</keyword>
<feature type="transmembrane region" description="Helical" evidence="9">
    <location>
        <begin position="168"/>
        <end position="188"/>
    </location>
</feature>
<evidence type="ECO:0000256" key="3">
    <source>
        <dbReference type="ARBA" id="ARBA00022553"/>
    </source>
</evidence>
<evidence type="ECO:0000256" key="5">
    <source>
        <dbReference type="ARBA" id="ARBA00022741"/>
    </source>
</evidence>
<dbReference type="GO" id="GO:0000155">
    <property type="term" value="F:phosphorelay sensor kinase activity"/>
    <property type="evidence" value="ECO:0007669"/>
    <property type="project" value="InterPro"/>
</dbReference>
<dbReference type="GO" id="GO:0005524">
    <property type="term" value="F:ATP binding"/>
    <property type="evidence" value="ECO:0007669"/>
    <property type="project" value="UniProtKB-KW"/>
</dbReference>
<keyword evidence="3" id="KW-0597">Phosphoprotein</keyword>
<keyword evidence="5" id="KW-0547">Nucleotide-binding</keyword>
<sequence>MSLTPSARREGDQALARPLIDRIEKAVDPSSWDPVSRSIARTALLLAHVEIPLTVIGLLASSDTLFGFPESQNGLAATLLILFGVVNLTASLIAVGGEEKKRSLLIVCSLAAGLPYLVIFREWGGPVWELLFFTTTLLLRPRLNRWLLPFVLTAILIDLWLTRGALHATRTVVLLLIAVGVGLCVAWVTTSSSRMRAAEAMLLPAAIQAERIRIARDLHDTLGTSLTAAATKIAYADLLIDTDPETARRELTDLHRLIRTALKDMRTTALEARQPDLAQELREAVSLLKSVGLTVHVTGDARSVVSHAQAAAAFLIRESSTNIIRHTRAELVHITLAPGSVGIWDDGTPIEHDDAPGTGLIGLTERVESSGGALVFGRNDAGGFHIVASWKPPAS</sequence>
<evidence type="ECO:0000256" key="1">
    <source>
        <dbReference type="ARBA" id="ARBA00000085"/>
    </source>
</evidence>
<dbReference type="AlphaFoldDB" id="A0AAW8ERR7"/>
<evidence type="ECO:0000313" key="11">
    <source>
        <dbReference type="EMBL" id="MDQ0646226.1"/>
    </source>
</evidence>
<dbReference type="Gene3D" id="1.20.5.1930">
    <property type="match status" value="1"/>
</dbReference>
<dbReference type="InterPro" id="IPR050482">
    <property type="entry name" value="Sensor_HK_TwoCompSys"/>
</dbReference>
<comment type="caution">
    <text evidence="11">The sequence shown here is derived from an EMBL/GenBank/DDBJ whole genome shotgun (WGS) entry which is preliminary data.</text>
</comment>
<evidence type="ECO:0000256" key="8">
    <source>
        <dbReference type="ARBA" id="ARBA00023012"/>
    </source>
</evidence>
<dbReference type="EMBL" id="JAUSXV010000001">
    <property type="protein sequence ID" value="MDQ0646226.1"/>
    <property type="molecule type" value="Genomic_DNA"/>
</dbReference>
<gene>
    <name evidence="11" type="ORF">QFZ53_000422</name>
</gene>
<dbReference type="InterPro" id="IPR011712">
    <property type="entry name" value="Sig_transdc_His_kin_sub3_dim/P"/>
</dbReference>
<dbReference type="Pfam" id="PF07730">
    <property type="entry name" value="HisKA_3"/>
    <property type="match status" value="1"/>
</dbReference>
<dbReference type="EC" id="2.7.13.3" evidence="2"/>
<dbReference type="Proteomes" id="UP001244427">
    <property type="component" value="Unassembled WGS sequence"/>
</dbReference>
<dbReference type="RefSeq" id="WP_307293005.1">
    <property type="nucleotide sequence ID" value="NZ_JAUSXV010000001.1"/>
</dbReference>
<reference evidence="11 12" key="1">
    <citation type="submission" date="2023-07" db="EMBL/GenBank/DDBJ databases">
        <title>Comparative genomics of wheat-associated soil bacteria to identify genetic determinants of phenazine resistance.</title>
        <authorList>
            <person name="Mouncey N."/>
        </authorList>
    </citation>
    <scope>NUCLEOTIDE SEQUENCE [LARGE SCALE GENOMIC DNA]</scope>
    <source>
        <strain evidence="11 12">W4I9-1</strain>
    </source>
</reference>
<evidence type="ECO:0000256" key="2">
    <source>
        <dbReference type="ARBA" id="ARBA00012438"/>
    </source>
</evidence>